<comment type="caution">
    <text evidence="1">The sequence shown here is derived from an EMBL/GenBank/DDBJ whole genome shotgun (WGS) entry which is preliminary data.</text>
</comment>
<dbReference type="InterPro" id="IPR006311">
    <property type="entry name" value="TAT_signal"/>
</dbReference>
<dbReference type="PROSITE" id="PS51318">
    <property type="entry name" value="TAT"/>
    <property type="match status" value="1"/>
</dbReference>
<reference evidence="1 2" key="1">
    <citation type="submission" date="2023-07" db="EMBL/GenBank/DDBJ databases">
        <title>Sorghum-associated microbial communities from plants grown in Nebraska, USA.</title>
        <authorList>
            <person name="Schachtman D."/>
        </authorList>
    </citation>
    <scope>NUCLEOTIDE SEQUENCE [LARGE SCALE GENOMIC DNA]</scope>
    <source>
        <strain evidence="1 2">2980</strain>
    </source>
</reference>
<evidence type="ECO:0000313" key="1">
    <source>
        <dbReference type="EMBL" id="MDR6865806.1"/>
    </source>
</evidence>
<accession>A0ABU1S870</accession>
<evidence type="ECO:0000313" key="2">
    <source>
        <dbReference type="Proteomes" id="UP001259347"/>
    </source>
</evidence>
<dbReference type="Proteomes" id="UP001259347">
    <property type="component" value="Unassembled WGS sequence"/>
</dbReference>
<evidence type="ECO:0008006" key="3">
    <source>
        <dbReference type="Google" id="ProtNLM"/>
    </source>
</evidence>
<organism evidence="1 2">
    <name type="scientific">Microbacterium resistens</name>
    <dbReference type="NCBI Taxonomy" id="156977"/>
    <lineage>
        <taxon>Bacteria</taxon>
        <taxon>Bacillati</taxon>
        <taxon>Actinomycetota</taxon>
        <taxon>Actinomycetes</taxon>
        <taxon>Micrococcales</taxon>
        <taxon>Microbacteriaceae</taxon>
        <taxon>Microbacterium</taxon>
    </lineage>
</organism>
<protein>
    <recommendedName>
        <fullName evidence="3">Secreted protein</fullName>
    </recommendedName>
</protein>
<dbReference type="EMBL" id="JAVDUM010000001">
    <property type="protein sequence ID" value="MDR6865806.1"/>
    <property type="molecule type" value="Genomic_DNA"/>
</dbReference>
<keyword evidence="2" id="KW-1185">Reference proteome</keyword>
<dbReference type="RefSeq" id="WP_310016945.1">
    <property type="nucleotide sequence ID" value="NZ_JAVDUM010000001.1"/>
</dbReference>
<gene>
    <name evidence="1" type="ORF">J2Y69_000388</name>
</gene>
<sequence>MESTNNNPVEQGVAGRSFSRRAVVKTAAWSVPVIATAAAMPLASASVTPWNVSIDGTCVVDAGGTGLAAPGFLVKADSGTDPIPALLQVTENAAGTWSMTLPAPVVLGVATDPTMVPGAKEAFEAFALAYATAIVAAVLVPAAIAIHGPKVAGELWITPTSVLDYLTPPTLTHVYQNTGINRTVTLSCVWDINRDLTLNGLVPGDQTFWGYFGALVPPDVTGVPGFSVIDGIIQGLGSIPIAGPMIVSAWNTAVGSLSPVLELTATGQWTDAQDDHVGQVTNLFAFSC</sequence>
<name>A0ABU1S870_9MICO</name>
<proteinExistence type="predicted"/>